<gene>
    <name evidence="1" type="ORF">CARN2_1703</name>
</gene>
<accession>E6PQ89</accession>
<reference evidence="1" key="1">
    <citation type="submission" date="2009-10" db="EMBL/GenBank/DDBJ databases">
        <title>Diversity of trophic interactions inside an arsenic-rich microbial ecosystem.</title>
        <authorList>
            <person name="Bertin P.N."/>
            <person name="Heinrich-Salmeron A."/>
            <person name="Pelletier E."/>
            <person name="Goulhen-Chollet F."/>
            <person name="Arsene-Ploetze F."/>
            <person name="Gallien S."/>
            <person name="Calteau A."/>
            <person name="Vallenet D."/>
            <person name="Casiot C."/>
            <person name="Chane-Woon-Ming B."/>
            <person name="Giloteaux L."/>
            <person name="Barakat M."/>
            <person name="Bonnefoy V."/>
            <person name="Bruneel O."/>
            <person name="Chandler M."/>
            <person name="Cleiss J."/>
            <person name="Duran R."/>
            <person name="Elbaz-Poulichet F."/>
            <person name="Fonknechten N."/>
            <person name="Lauga B."/>
            <person name="Mornico D."/>
            <person name="Ortet P."/>
            <person name="Schaeffer C."/>
            <person name="Siguier P."/>
            <person name="Alexander Thil Smith A."/>
            <person name="Van Dorsselaer A."/>
            <person name="Weissenbach J."/>
            <person name="Medigue C."/>
            <person name="Le Paslier D."/>
        </authorList>
    </citation>
    <scope>NUCLEOTIDE SEQUENCE</scope>
</reference>
<evidence type="ECO:0000313" key="1">
    <source>
        <dbReference type="EMBL" id="CBH97093.1"/>
    </source>
</evidence>
<organism evidence="1">
    <name type="scientific">mine drainage metagenome</name>
    <dbReference type="NCBI Taxonomy" id="410659"/>
    <lineage>
        <taxon>unclassified sequences</taxon>
        <taxon>metagenomes</taxon>
        <taxon>ecological metagenomes</taxon>
    </lineage>
</organism>
<sequence length="67" mass="7562">MTNPIEKHRQQVARTERDLLQMRQRINDVTVKTIVTEAHRQGSSPHAIAGHTGLTLGQVRNILNLPN</sequence>
<comment type="caution">
    <text evidence="1">The sequence shown here is derived from an EMBL/GenBank/DDBJ whole genome shotgun (WGS) entry which is preliminary data.</text>
</comment>
<dbReference type="EMBL" id="CABM01000041">
    <property type="protein sequence ID" value="CBH97093.1"/>
    <property type="molecule type" value="Genomic_DNA"/>
</dbReference>
<protein>
    <submittedName>
        <fullName evidence="1">Uncharacterized protein</fullName>
    </submittedName>
</protein>
<proteinExistence type="predicted"/>
<name>E6PQ89_9ZZZZ</name>
<dbReference type="AlphaFoldDB" id="E6PQ89"/>